<dbReference type="RefSeq" id="WP_047755003.1">
    <property type="nucleotide sequence ID" value="NZ_CAJUHA010000005.1"/>
</dbReference>
<accession>A0A0G2ZGD9</accession>
<name>A0A0G2ZGD9_9BACT</name>
<feature type="binding site" evidence="7">
    <location>
        <position position="15"/>
    </location>
    <ligand>
        <name>ADP-alpha-D-glucose</name>
        <dbReference type="ChEBI" id="CHEBI:57498"/>
    </ligand>
</feature>
<dbReference type="STRING" id="1330330.IX53_08640"/>
<dbReference type="PANTHER" id="PTHR45825">
    <property type="entry name" value="GRANULE-BOUND STARCH SYNTHASE 1, CHLOROPLASTIC/AMYLOPLASTIC"/>
    <property type="match status" value="1"/>
</dbReference>
<comment type="pathway">
    <text evidence="7">Glycan biosynthesis; glycogen biosynthesis.</text>
</comment>
<dbReference type="SUPFAM" id="SSF53756">
    <property type="entry name" value="UDP-Glycosyltransferase/glycogen phosphorylase"/>
    <property type="match status" value="1"/>
</dbReference>
<feature type="domain" description="Starch synthase catalytic" evidence="9">
    <location>
        <begin position="2"/>
        <end position="230"/>
    </location>
</feature>
<evidence type="ECO:0000256" key="6">
    <source>
        <dbReference type="ARBA" id="ARBA00023056"/>
    </source>
</evidence>
<evidence type="ECO:0000313" key="10">
    <source>
        <dbReference type="EMBL" id="AKI97868.1"/>
    </source>
</evidence>
<gene>
    <name evidence="7" type="primary">glgA</name>
    <name evidence="10" type="ORF">IX53_08640</name>
</gene>
<dbReference type="UniPathway" id="UPA00164"/>
<protein>
    <recommendedName>
        <fullName evidence="7">Glycogen synthase</fullName>
        <ecNumber evidence="7">2.4.1.21</ecNumber>
    </recommendedName>
    <alternativeName>
        <fullName evidence="7">Starch [bacterial glycogen] synthase</fullName>
    </alternativeName>
</protein>
<dbReference type="PANTHER" id="PTHR45825:SF11">
    <property type="entry name" value="ALPHA AMYLASE DOMAIN-CONTAINING PROTEIN"/>
    <property type="match status" value="1"/>
</dbReference>
<dbReference type="Proteomes" id="UP000035159">
    <property type="component" value="Chromosome"/>
</dbReference>
<dbReference type="Gene3D" id="3.40.50.2000">
    <property type="entry name" value="Glycogen Phosphorylase B"/>
    <property type="match status" value="2"/>
</dbReference>
<keyword evidence="5 7" id="KW-0808">Transferase</keyword>
<dbReference type="GO" id="GO:0005978">
    <property type="term" value="P:glycogen biosynthetic process"/>
    <property type="evidence" value="ECO:0007669"/>
    <property type="project" value="UniProtKB-UniRule"/>
</dbReference>
<feature type="domain" description="Glycosyl transferase family 1" evidence="8">
    <location>
        <begin position="286"/>
        <end position="439"/>
    </location>
</feature>
<dbReference type="NCBIfam" id="TIGR02095">
    <property type="entry name" value="glgA"/>
    <property type="match status" value="1"/>
</dbReference>
<evidence type="ECO:0000313" key="11">
    <source>
        <dbReference type="Proteomes" id="UP000035159"/>
    </source>
</evidence>
<dbReference type="Pfam" id="PF00534">
    <property type="entry name" value="Glycos_transf_1"/>
    <property type="match status" value="1"/>
</dbReference>
<organism evidence="10 11">
    <name type="scientific">Kosmotoga pacifica</name>
    <dbReference type="NCBI Taxonomy" id="1330330"/>
    <lineage>
        <taxon>Bacteria</taxon>
        <taxon>Thermotogati</taxon>
        <taxon>Thermotogota</taxon>
        <taxon>Thermotogae</taxon>
        <taxon>Kosmotogales</taxon>
        <taxon>Kosmotogaceae</taxon>
        <taxon>Kosmotoga</taxon>
    </lineage>
</organism>
<dbReference type="GO" id="GO:0009011">
    <property type="term" value="F:alpha-1,4-glucan glucosyltransferase (ADP-glucose donor) activity"/>
    <property type="evidence" value="ECO:0007669"/>
    <property type="project" value="UniProtKB-UniRule"/>
</dbReference>
<proteinExistence type="inferred from homology"/>
<dbReference type="EC" id="2.4.1.21" evidence="7"/>
<keyword evidence="11" id="KW-1185">Reference proteome</keyword>
<keyword evidence="6 7" id="KW-0320">Glycogen biosynthesis</keyword>
<dbReference type="CDD" id="cd03791">
    <property type="entry name" value="GT5_Glycogen_synthase_DULL1-like"/>
    <property type="match status" value="1"/>
</dbReference>
<sequence>MKVLMVSYEVYPLAKVGGLADVVGSLPEYLKKQGIDVQIAMPYHRVVDAKAKTIEKTELVLNTEKLKENYPFEVYKTYLEAGDIPVFLLKNDRLIDSDDVYGGSDLALQALGFSSAVFQLVKILNPDIVHCNDWQTGMVPVFLKTFMNEETPKTLLTIHNLGYQGTFDRYYYELSGLPEIYWEKGYVSTGGMFNFLKSGIVFSDFVSTVSPSYAEEIKTEEYGMGLNTLLLRLGERLVGIINGIDYSEYDPATDKRIPANFCLEDLSGKKECKKVLQEELGLACSEKPLIGLISRLVDQKGLDILAQVTEDLMKHDLQLVILGTGEERYEKMFKMLAAKFPGKVSANITFDINLAQKIYAGSDMFLMPSKYEPCGLGQMFAMRYGTVPIVRFTGGLKDTVKEFNFETEEGNGFGFYEYESIKLKEAIERALRAYNSEKWSTIVKNAMKTDCSWEKSAGEYKKLYKRILKSERRPIDA</sequence>
<comment type="similarity">
    <text evidence="3 7">Belongs to the glycosyltransferase 1 family. Bacterial/plant glycogen synthase subfamily.</text>
</comment>
<dbReference type="GO" id="GO:0004373">
    <property type="term" value="F:alpha-1,4-glucan glucosyltransferase (UDP-glucose donor) activity"/>
    <property type="evidence" value="ECO:0007669"/>
    <property type="project" value="InterPro"/>
</dbReference>
<dbReference type="HAMAP" id="MF_00484">
    <property type="entry name" value="Glycogen_synth"/>
    <property type="match status" value="1"/>
</dbReference>
<evidence type="ECO:0000256" key="3">
    <source>
        <dbReference type="ARBA" id="ARBA00010281"/>
    </source>
</evidence>
<dbReference type="AlphaFoldDB" id="A0A0G2ZGD9"/>
<evidence type="ECO:0000256" key="2">
    <source>
        <dbReference type="ARBA" id="ARBA00002764"/>
    </source>
</evidence>
<dbReference type="OrthoDB" id="9808590at2"/>
<dbReference type="InterPro" id="IPR001296">
    <property type="entry name" value="Glyco_trans_1"/>
</dbReference>
<dbReference type="InterPro" id="IPR011835">
    <property type="entry name" value="GS/SS"/>
</dbReference>
<dbReference type="Pfam" id="PF08323">
    <property type="entry name" value="Glyco_transf_5"/>
    <property type="match status" value="1"/>
</dbReference>
<comment type="catalytic activity">
    <reaction evidence="1 7">
        <text>[(1-&gt;4)-alpha-D-glucosyl](n) + ADP-alpha-D-glucose = [(1-&gt;4)-alpha-D-glucosyl](n+1) + ADP + H(+)</text>
        <dbReference type="Rhea" id="RHEA:18189"/>
        <dbReference type="Rhea" id="RHEA-COMP:9584"/>
        <dbReference type="Rhea" id="RHEA-COMP:9587"/>
        <dbReference type="ChEBI" id="CHEBI:15378"/>
        <dbReference type="ChEBI" id="CHEBI:15444"/>
        <dbReference type="ChEBI" id="CHEBI:57498"/>
        <dbReference type="ChEBI" id="CHEBI:456216"/>
        <dbReference type="EC" id="2.4.1.21"/>
    </reaction>
</comment>
<evidence type="ECO:0000259" key="9">
    <source>
        <dbReference type="Pfam" id="PF08323"/>
    </source>
</evidence>
<evidence type="ECO:0000256" key="7">
    <source>
        <dbReference type="HAMAP-Rule" id="MF_00484"/>
    </source>
</evidence>
<dbReference type="EMBL" id="CP011232">
    <property type="protein sequence ID" value="AKI97868.1"/>
    <property type="molecule type" value="Genomic_DNA"/>
</dbReference>
<dbReference type="InterPro" id="IPR013534">
    <property type="entry name" value="Starch_synth_cat_dom"/>
</dbReference>
<keyword evidence="4 7" id="KW-0328">Glycosyltransferase</keyword>
<evidence type="ECO:0000256" key="1">
    <source>
        <dbReference type="ARBA" id="ARBA00001478"/>
    </source>
</evidence>
<evidence type="ECO:0000259" key="8">
    <source>
        <dbReference type="Pfam" id="PF00534"/>
    </source>
</evidence>
<comment type="function">
    <text evidence="2 7">Synthesizes alpha-1,4-glucan chains using ADP-glucose.</text>
</comment>
<dbReference type="KEGG" id="kpf:IX53_08640"/>
<reference evidence="10 11" key="1">
    <citation type="submission" date="2015-04" db="EMBL/GenBank/DDBJ databases">
        <title>Complete Genome Sequence of Kosmotoga pacifica SLHLJ1.</title>
        <authorList>
            <person name="Jiang L.J."/>
            <person name="Shao Z.Z."/>
            <person name="Jebbar M."/>
        </authorList>
    </citation>
    <scope>NUCLEOTIDE SEQUENCE [LARGE SCALE GENOMIC DNA]</scope>
    <source>
        <strain evidence="10 11">SLHLJ1</strain>
    </source>
</reference>
<evidence type="ECO:0000256" key="4">
    <source>
        <dbReference type="ARBA" id="ARBA00022676"/>
    </source>
</evidence>
<evidence type="ECO:0000256" key="5">
    <source>
        <dbReference type="ARBA" id="ARBA00022679"/>
    </source>
</evidence>
<dbReference type="PATRIC" id="fig|1330330.3.peg.1758"/>